<dbReference type="InterPro" id="IPR026877">
    <property type="entry name" value="DXPR_C"/>
</dbReference>
<dbReference type="GO" id="GO:0051484">
    <property type="term" value="P:isopentenyl diphosphate biosynthetic process, methylerythritol 4-phosphate pathway involved in terpenoid biosynthetic process"/>
    <property type="evidence" value="ECO:0007669"/>
    <property type="project" value="UniProtKB-ARBA"/>
</dbReference>
<dbReference type="UniPathway" id="UPA00056">
    <property type="reaction ID" value="UER00092"/>
</dbReference>
<gene>
    <name evidence="9" type="primary">dxr</name>
    <name evidence="13" type="ORF">BK816_05235</name>
</gene>
<evidence type="ECO:0000256" key="4">
    <source>
        <dbReference type="ARBA" id="ARBA00022857"/>
    </source>
</evidence>
<feature type="binding site" evidence="9">
    <location>
        <position position="158"/>
    </location>
    <ligand>
        <name>1-deoxy-D-xylulose 5-phosphate</name>
        <dbReference type="ChEBI" id="CHEBI:57792"/>
    </ligand>
</feature>
<dbReference type="SUPFAM" id="SSF55347">
    <property type="entry name" value="Glyceraldehyde-3-phosphate dehydrogenase-like, C-terminal domain"/>
    <property type="match status" value="1"/>
</dbReference>
<name>A0A1D9MKQ8_9ACTO</name>
<feature type="binding site" evidence="9">
    <location>
        <position position="36"/>
    </location>
    <ligand>
        <name>NADPH</name>
        <dbReference type="ChEBI" id="CHEBI:57783"/>
    </ligand>
</feature>
<feature type="binding site" evidence="9">
    <location>
        <position position="11"/>
    </location>
    <ligand>
        <name>NADPH</name>
        <dbReference type="ChEBI" id="CHEBI:57783"/>
    </ligand>
</feature>
<dbReference type="GO" id="GO:0070402">
    <property type="term" value="F:NADPH binding"/>
    <property type="evidence" value="ECO:0007669"/>
    <property type="project" value="InterPro"/>
</dbReference>
<proteinExistence type="inferred from homology"/>
<dbReference type="PANTHER" id="PTHR30525:SF0">
    <property type="entry name" value="1-DEOXY-D-XYLULOSE 5-PHOSPHATE REDUCTOISOMERASE, CHLOROPLASTIC"/>
    <property type="match status" value="1"/>
</dbReference>
<keyword evidence="14" id="KW-1185">Reference proteome</keyword>
<dbReference type="Pfam" id="PF13288">
    <property type="entry name" value="DXPR_C"/>
    <property type="match status" value="1"/>
</dbReference>
<dbReference type="EMBL" id="CP017812">
    <property type="protein sequence ID" value="AOZ72769.1"/>
    <property type="molecule type" value="Genomic_DNA"/>
</dbReference>
<keyword evidence="5 9" id="KW-0560">Oxidoreductase</keyword>
<keyword evidence="7 9" id="KW-0414">Isoprene biosynthesis</keyword>
<feature type="binding site" evidence="9">
    <location>
        <position position="159"/>
    </location>
    <ligand>
        <name>1-deoxy-D-xylulose 5-phosphate</name>
        <dbReference type="ChEBI" id="CHEBI:57792"/>
    </ligand>
</feature>
<feature type="binding site" evidence="9">
    <location>
        <position position="237"/>
    </location>
    <ligand>
        <name>1-deoxy-D-xylulose 5-phosphate</name>
        <dbReference type="ChEBI" id="CHEBI:57792"/>
    </ligand>
</feature>
<dbReference type="InterPro" id="IPR036169">
    <property type="entry name" value="DXPR_C_sf"/>
</dbReference>
<evidence type="ECO:0000259" key="12">
    <source>
        <dbReference type="Pfam" id="PF13288"/>
    </source>
</evidence>
<feature type="binding site" evidence="9">
    <location>
        <position position="236"/>
    </location>
    <ligand>
        <name>1-deoxy-D-xylulose 5-phosphate</name>
        <dbReference type="ChEBI" id="CHEBI:57792"/>
    </ligand>
</feature>
<comment type="cofactor">
    <cofactor evidence="9">
        <name>Mg(2+)</name>
        <dbReference type="ChEBI" id="CHEBI:18420"/>
    </cofactor>
    <cofactor evidence="9">
        <name>Mn(2+)</name>
        <dbReference type="ChEBI" id="CHEBI:29035"/>
    </cofactor>
</comment>
<evidence type="ECO:0000256" key="5">
    <source>
        <dbReference type="ARBA" id="ARBA00023002"/>
    </source>
</evidence>
<dbReference type="PANTHER" id="PTHR30525">
    <property type="entry name" value="1-DEOXY-D-XYLULOSE 5-PHOSPHATE REDUCTOISOMERASE"/>
    <property type="match status" value="1"/>
</dbReference>
<feature type="domain" description="1-deoxy-D-xylulose 5-phosphate reductoisomerase C-terminal" evidence="11">
    <location>
        <begin position="153"/>
        <end position="248"/>
    </location>
</feature>
<dbReference type="InterPro" id="IPR013644">
    <property type="entry name" value="DXP_reductoisomerase_C"/>
</dbReference>
<dbReference type="AlphaFoldDB" id="A0A1D9MKQ8"/>
<feature type="binding site" evidence="9">
    <location>
        <position position="133"/>
    </location>
    <ligand>
        <name>1-deoxy-D-xylulose 5-phosphate</name>
        <dbReference type="ChEBI" id="CHEBI:57792"/>
    </ligand>
</feature>
<evidence type="ECO:0000313" key="14">
    <source>
        <dbReference type="Proteomes" id="UP000176288"/>
    </source>
</evidence>
<feature type="binding site" evidence="9">
    <location>
        <position position="224"/>
    </location>
    <ligand>
        <name>NADPH</name>
        <dbReference type="ChEBI" id="CHEBI:57783"/>
    </ligand>
</feature>
<keyword evidence="3 9" id="KW-0479">Metal-binding</keyword>
<dbReference type="GO" id="GO:0016853">
    <property type="term" value="F:isomerase activity"/>
    <property type="evidence" value="ECO:0007669"/>
    <property type="project" value="UniProtKB-KW"/>
</dbReference>
<keyword evidence="9" id="KW-0460">Magnesium</keyword>
<comment type="pathway">
    <text evidence="1 9">Isoprenoid biosynthesis; isopentenyl diphosphate biosynthesis via DXP pathway; isopentenyl diphosphate from 1-deoxy-D-xylulose 5-phosphate: step 1/6.</text>
</comment>
<protein>
    <recommendedName>
        <fullName evidence="9">1-deoxy-D-xylulose 5-phosphate reductoisomerase</fullName>
        <shortName evidence="9">DXP reductoisomerase</shortName>
        <ecNumber evidence="9">1.1.1.267</ecNumber>
    </recommendedName>
    <alternativeName>
        <fullName evidence="9">1-deoxyxylulose-5-phosphate reductoisomerase</fullName>
    </alternativeName>
    <alternativeName>
        <fullName evidence="9">2-C-methyl-D-erythritol 4-phosphate synthase</fullName>
    </alternativeName>
</protein>
<feature type="domain" description="1-deoxy-D-xylulose 5-phosphate reductoisomerase N-terminal" evidence="10">
    <location>
        <begin position="4"/>
        <end position="140"/>
    </location>
</feature>
<dbReference type="Proteomes" id="UP000176288">
    <property type="component" value="Chromosome"/>
</dbReference>
<comment type="similarity">
    <text evidence="2 9">Belongs to the DXR family.</text>
</comment>
<sequence>MRNVFILGSTGSIGTQCLAVIAQNPEKFKVAGLAAGGGNLSLLAEQIVTWQVPRVALAKGHHDELSELVAQAAKKLGQPVPNYELLVGVEASSDLALEAQPDDVVLNGITGAIGLEPTLAALSTGATLALANKESLVVGGALVVNALKRPGQIVPVDSEHSAIFQALQSGRHERGLTSTVLSGKSDVAKLILTASGGPFRGRKRADLESVTVAQALHHPTWQMGPVVTINSSTLMNKALEFIEAQLLFDVPPADIIPVIHPQSHIHSMVQWIDGSTIAQTSPPTMMIPIALGLSWPKRLSQVAPPNTFEQPFSWDFEPVDLEAFPVMRLAQWAASAGGTAPAVMNAANEVCVEAFLAEQIPFLKIIDTVMEVCQGHEVLVPQSVAELNEVTQAATAKARQLIQAKAK</sequence>
<evidence type="ECO:0000256" key="7">
    <source>
        <dbReference type="ARBA" id="ARBA00023229"/>
    </source>
</evidence>
<dbReference type="InterPro" id="IPR036291">
    <property type="entry name" value="NAD(P)-bd_dom_sf"/>
</dbReference>
<dbReference type="HAMAP" id="MF_00183">
    <property type="entry name" value="DXP_reductoisom"/>
    <property type="match status" value="1"/>
</dbReference>
<dbReference type="GO" id="GO:0030604">
    <property type="term" value="F:1-deoxy-D-xylulose-5-phosphate reductoisomerase activity"/>
    <property type="evidence" value="ECO:0007669"/>
    <property type="project" value="UniProtKB-UniRule"/>
</dbReference>
<feature type="binding site" evidence="9">
    <location>
        <position position="12"/>
    </location>
    <ligand>
        <name>NADPH</name>
        <dbReference type="ChEBI" id="CHEBI:57783"/>
    </ligand>
</feature>
<evidence type="ECO:0000259" key="11">
    <source>
        <dbReference type="Pfam" id="PF08436"/>
    </source>
</evidence>
<feature type="binding site" evidence="9">
    <location>
        <position position="218"/>
    </location>
    <ligand>
        <name>1-deoxy-D-xylulose 5-phosphate</name>
        <dbReference type="ChEBI" id="CHEBI:57792"/>
    </ligand>
</feature>
<feature type="binding site" evidence="9">
    <location>
        <position position="13"/>
    </location>
    <ligand>
        <name>NADPH</name>
        <dbReference type="ChEBI" id="CHEBI:57783"/>
    </ligand>
</feature>
<dbReference type="Pfam" id="PF08436">
    <property type="entry name" value="DXP_redisom_C"/>
    <property type="match status" value="1"/>
</dbReference>
<dbReference type="RefSeq" id="WP_071164235.1">
    <property type="nucleotide sequence ID" value="NZ_CP017812.1"/>
</dbReference>
<dbReference type="EC" id="1.1.1.267" evidence="9"/>
<feature type="binding site" evidence="9">
    <location>
        <position position="240"/>
    </location>
    <ligand>
        <name>Mn(2+)</name>
        <dbReference type="ChEBI" id="CHEBI:29035"/>
    </ligand>
</feature>
<feature type="binding site" evidence="9">
    <location>
        <position position="39"/>
    </location>
    <ligand>
        <name>NADPH</name>
        <dbReference type="ChEBI" id="CHEBI:57783"/>
    </ligand>
</feature>
<organism evidence="13 14">
    <name type="scientific">Boudabousia tangfeifanii</name>
    <dbReference type="NCBI Taxonomy" id="1912795"/>
    <lineage>
        <taxon>Bacteria</taxon>
        <taxon>Bacillati</taxon>
        <taxon>Actinomycetota</taxon>
        <taxon>Actinomycetes</taxon>
        <taxon>Actinomycetales</taxon>
        <taxon>Actinomycetaceae</taxon>
        <taxon>Boudabousia</taxon>
    </lineage>
</organism>
<evidence type="ECO:0000256" key="2">
    <source>
        <dbReference type="ARBA" id="ARBA00006825"/>
    </source>
</evidence>
<comment type="catalytic activity">
    <reaction evidence="8">
        <text>2-C-methyl-D-erythritol 4-phosphate + NADP(+) = 1-deoxy-D-xylulose 5-phosphate + NADPH + H(+)</text>
        <dbReference type="Rhea" id="RHEA:13717"/>
        <dbReference type="ChEBI" id="CHEBI:15378"/>
        <dbReference type="ChEBI" id="CHEBI:57783"/>
        <dbReference type="ChEBI" id="CHEBI:57792"/>
        <dbReference type="ChEBI" id="CHEBI:58262"/>
        <dbReference type="ChEBI" id="CHEBI:58349"/>
        <dbReference type="EC" id="1.1.1.267"/>
    </reaction>
    <physiologicalReaction direction="right-to-left" evidence="8">
        <dbReference type="Rhea" id="RHEA:13719"/>
    </physiologicalReaction>
</comment>
<feature type="domain" description="DXP reductoisomerase C-terminal" evidence="12">
    <location>
        <begin position="281"/>
        <end position="394"/>
    </location>
</feature>
<evidence type="ECO:0000256" key="9">
    <source>
        <dbReference type="HAMAP-Rule" id="MF_00183"/>
    </source>
</evidence>
<dbReference type="SUPFAM" id="SSF51735">
    <property type="entry name" value="NAD(P)-binding Rossmann-fold domains"/>
    <property type="match status" value="1"/>
</dbReference>
<feature type="binding site" evidence="9">
    <location>
        <position position="132"/>
    </location>
    <ligand>
        <name>NADPH</name>
        <dbReference type="ChEBI" id="CHEBI:57783"/>
    </ligand>
</feature>
<evidence type="ECO:0000256" key="8">
    <source>
        <dbReference type="ARBA" id="ARBA00048543"/>
    </source>
</evidence>
<dbReference type="Gene3D" id="3.40.50.720">
    <property type="entry name" value="NAD(P)-binding Rossmann-like Domain"/>
    <property type="match status" value="1"/>
</dbReference>
<feature type="binding site" evidence="9">
    <location>
        <position position="240"/>
    </location>
    <ligand>
        <name>1-deoxy-D-xylulose 5-phosphate</name>
        <dbReference type="ChEBI" id="CHEBI:57792"/>
    </ligand>
</feature>
<dbReference type="Pfam" id="PF02670">
    <property type="entry name" value="DXP_reductoisom"/>
    <property type="match status" value="1"/>
</dbReference>
<evidence type="ECO:0000259" key="10">
    <source>
        <dbReference type="Pfam" id="PF02670"/>
    </source>
</evidence>
<comment type="caution">
    <text evidence="9">Lacks conserved residue(s) required for the propagation of feature annotation.</text>
</comment>
<dbReference type="FunFam" id="3.40.50.720:FF:000045">
    <property type="entry name" value="1-deoxy-D-xylulose 5-phosphate reductoisomerase"/>
    <property type="match status" value="1"/>
</dbReference>
<keyword evidence="4 9" id="KW-0521">NADP</keyword>
<keyword evidence="6 9" id="KW-0464">Manganese</keyword>
<dbReference type="OrthoDB" id="9806546at2"/>
<feature type="binding site" evidence="9">
    <location>
        <position position="195"/>
    </location>
    <ligand>
        <name>1-deoxy-D-xylulose 5-phosphate</name>
        <dbReference type="ChEBI" id="CHEBI:57792"/>
    </ligand>
</feature>
<feature type="binding site" evidence="9">
    <location>
        <position position="134"/>
    </location>
    <ligand>
        <name>NADPH</name>
        <dbReference type="ChEBI" id="CHEBI:57783"/>
    </ligand>
</feature>
<dbReference type="GO" id="GO:0030145">
    <property type="term" value="F:manganese ion binding"/>
    <property type="evidence" value="ECO:0007669"/>
    <property type="project" value="TreeGrafter"/>
</dbReference>
<dbReference type="InterPro" id="IPR003821">
    <property type="entry name" value="DXP_reductoisomerase"/>
</dbReference>
<keyword evidence="13" id="KW-0413">Isomerase</keyword>
<feature type="binding site" evidence="9">
    <location>
        <position position="10"/>
    </location>
    <ligand>
        <name>NADPH</name>
        <dbReference type="ChEBI" id="CHEBI:57783"/>
    </ligand>
</feature>
<dbReference type="Gene3D" id="1.10.1740.10">
    <property type="match status" value="1"/>
</dbReference>
<evidence type="ECO:0000256" key="1">
    <source>
        <dbReference type="ARBA" id="ARBA00005094"/>
    </source>
</evidence>
<dbReference type="PIRSF" id="PIRSF006205">
    <property type="entry name" value="Dxp_reductismrs"/>
    <property type="match status" value="1"/>
</dbReference>
<dbReference type="KEGG" id="avu:BK816_05235"/>
<feature type="binding site" evidence="9">
    <location>
        <position position="231"/>
    </location>
    <ligand>
        <name>1-deoxy-D-xylulose 5-phosphate</name>
        <dbReference type="ChEBI" id="CHEBI:57792"/>
    </ligand>
</feature>
<evidence type="ECO:0000256" key="6">
    <source>
        <dbReference type="ARBA" id="ARBA00023211"/>
    </source>
</evidence>
<dbReference type="SUPFAM" id="SSF69055">
    <property type="entry name" value="1-deoxy-D-xylulose-5-phosphate reductoisomerase, C-terminal domain"/>
    <property type="match status" value="1"/>
</dbReference>
<dbReference type="InterPro" id="IPR013512">
    <property type="entry name" value="DXP_reductoisomerase_N"/>
</dbReference>
<dbReference type="STRING" id="1912795.BK816_05235"/>
<feature type="binding site" evidence="9">
    <location>
        <position position="157"/>
    </location>
    <ligand>
        <name>Mn(2+)</name>
        <dbReference type="ChEBI" id="CHEBI:29035"/>
    </ligand>
</feature>
<evidence type="ECO:0000256" key="3">
    <source>
        <dbReference type="ARBA" id="ARBA00022723"/>
    </source>
</evidence>
<feature type="binding site" evidence="9">
    <location>
        <position position="159"/>
    </location>
    <ligand>
        <name>Mn(2+)</name>
        <dbReference type="ChEBI" id="CHEBI:29035"/>
    </ligand>
</feature>
<evidence type="ECO:0000313" key="13">
    <source>
        <dbReference type="EMBL" id="AOZ72769.1"/>
    </source>
</evidence>
<reference evidence="13 14" key="1">
    <citation type="submission" date="2016-10" db="EMBL/GenBank/DDBJ databases">
        <title>Actinomyces aegypiusis sp. nov., isolated from the Aegypius monachus in Qinghai Tibet Plateau China.</title>
        <authorList>
            <person name="Wang Y."/>
        </authorList>
    </citation>
    <scope>NUCLEOTIDE SEQUENCE [LARGE SCALE GENOMIC DNA]</scope>
    <source>
        <strain evidence="13 14">VUL4_3</strain>
    </source>
</reference>
<comment type="function">
    <text evidence="9">Catalyzes the NADPH-dependent rearrangement and reduction of 1-deoxy-D-xylulose-5-phosphate (DXP) to 2-C-methyl-D-erythritol 4-phosphate (MEP).</text>
</comment>
<accession>A0A1D9MKQ8</accession>
<dbReference type="NCBIfam" id="TIGR00243">
    <property type="entry name" value="Dxr"/>
    <property type="match status" value="1"/>
</dbReference>